<feature type="transmembrane region" description="Helical" evidence="1">
    <location>
        <begin position="7"/>
        <end position="25"/>
    </location>
</feature>
<keyword evidence="1" id="KW-1133">Transmembrane helix</keyword>
<reference evidence="2 3" key="1">
    <citation type="submission" date="2020-08" db="EMBL/GenBank/DDBJ databases">
        <title>Croceimicrobium hydrocarbonivorans gen. nov., sp. nov., a novel marine bacterium isolated from a bacterial consortium that degrades polyethylene terephthalate.</title>
        <authorList>
            <person name="Liu R."/>
        </authorList>
    </citation>
    <scope>NUCLEOTIDE SEQUENCE [LARGE SCALE GENOMIC DNA]</scope>
    <source>
        <strain evidence="2 3">A20-9</strain>
    </source>
</reference>
<dbReference type="Pfam" id="PF25589">
    <property type="entry name" value="DUF7935"/>
    <property type="match status" value="1"/>
</dbReference>
<dbReference type="InterPro" id="IPR057695">
    <property type="entry name" value="DUF7935"/>
</dbReference>
<dbReference type="EMBL" id="CP060139">
    <property type="protein sequence ID" value="QNR24851.1"/>
    <property type="molecule type" value="Genomic_DNA"/>
</dbReference>
<keyword evidence="3" id="KW-1185">Reference proteome</keyword>
<sequence length="173" mass="20315">MELFIEILKYALPSIFLLVLTYMMLSNFMDNEEKRRLYFLKKETQKSALPVRMAAYERIALFLERIHPDRLLIRVPAKDMKARQYRNLLVESIRIEFEHNLSQQIYLSDEAWNLAVNAKSATVGMINNWAQDIDPDAPAFDLSKHILNKVMTMENFPTKGAIRYLKGEIRANF</sequence>
<proteinExistence type="predicted"/>
<dbReference type="AlphaFoldDB" id="A0A7H0VGK3"/>
<evidence type="ECO:0000256" key="1">
    <source>
        <dbReference type="SAM" id="Phobius"/>
    </source>
</evidence>
<accession>A0A7H0VGK3</accession>
<keyword evidence="1" id="KW-0472">Membrane</keyword>
<dbReference type="KEGG" id="chyd:H4K34_03140"/>
<organism evidence="2 3">
    <name type="scientific">Croceimicrobium hydrocarbonivorans</name>
    <dbReference type="NCBI Taxonomy" id="2761580"/>
    <lineage>
        <taxon>Bacteria</taxon>
        <taxon>Pseudomonadati</taxon>
        <taxon>Bacteroidota</taxon>
        <taxon>Flavobacteriia</taxon>
        <taxon>Flavobacteriales</taxon>
        <taxon>Owenweeksiaceae</taxon>
        <taxon>Croceimicrobium</taxon>
    </lineage>
</organism>
<protein>
    <submittedName>
        <fullName evidence="2">Uncharacterized protein</fullName>
    </submittedName>
</protein>
<evidence type="ECO:0000313" key="3">
    <source>
        <dbReference type="Proteomes" id="UP000516305"/>
    </source>
</evidence>
<dbReference type="Proteomes" id="UP000516305">
    <property type="component" value="Chromosome"/>
</dbReference>
<dbReference type="RefSeq" id="WP_210759378.1">
    <property type="nucleotide sequence ID" value="NZ_CP060139.1"/>
</dbReference>
<keyword evidence="1" id="KW-0812">Transmembrane</keyword>
<gene>
    <name evidence="2" type="ORF">H4K34_03140</name>
</gene>
<name>A0A7H0VGK3_9FLAO</name>
<evidence type="ECO:0000313" key="2">
    <source>
        <dbReference type="EMBL" id="QNR24851.1"/>
    </source>
</evidence>